<sequence>MMYLYVGELPSAQYVEEQEIGILFNRTEFAVDSEKLQESCIISSYYIR</sequence>
<reference evidence="1" key="2">
    <citation type="journal article" name="Front. Microbiol.">
        <title>Degradative Capacity of Two Strains of Rhodonia placenta: From Phenotype to Genotype.</title>
        <authorList>
            <person name="Kolle M."/>
            <person name="Horta M.A.C."/>
            <person name="Nowrousian M."/>
            <person name="Ohm R.A."/>
            <person name="Benz J.P."/>
            <person name="Pilgard A."/>
        </authorList>
    </citation>
    <scope>NUCLEOTIDE SEQUENCE</scope>
    <source>
        <strain evidence="1">FPRL280</strain>
    </source>
</reference>
<dbReference type="Proteomes" id="UP000639403">
    <property type="component" value="Unassembled WGS sequence"/>
</dbReference>
<comment type="caution">
    <text evidence="1">The sequence shown here is derived from an EMBL/GenBank/DDBJ whole genome shotgun (WGS) entry which is preliminary data.</text>
</comment>
<name>A0A8H7P2E9_9APHY</name>
<protein>
    <submittedName>
        <fullName evidence="1">Uncharacterized protein</fullName>
    </submittedName>
</protein>
<evidence type="ECO:0000313" key="1">
    <source>
        <dbReference type="EMBL" id="KAF9814131.1"/>
    </source>
</evidence>
<organism evidence="1 2">
    <name type="scientific">Rhodonia placenta</name>
    <dbReference type="NCBI Taxonomy" id="104341"/>
    <lineage>
        <taxon>Eukaryota</taxon>
        <taxon>Fungi</taxon>
        <taxon>Dikarya</taxon>
        <taxon>Basidiomycota</taxon>
        <taxon>Agaricomycotina</taxon>
        <taxon>Agaricomycetes</taxon>
        <taxon>Polyporales</taxon>
        <taxon>Adustoporiaceae</taxon>
        <taxon>Rhodonia</taxon>
    </lineage>
</organism>
<evidence type="ECO:0000313" key="2">
    <source>
        <dbReference type="Proteomes" id="UP000639403"/>
    </source>
</evidence>
<reference evidence="1" key="1">
    <citation type="submission" date="2020-11" db="EMBL/GenBank/DDBJ databases">
        <authorList>
            <person name="Koelle M."/>
            <person name="Horta M.A.C."/>
            <person name="Nowrousian M."/>
            <person name="Ohm R.A."/>
            <person name="Benz P."/>
            <person name="Pilgard A."/>
        </authorList>
    </citation>
    <scope>NUCLEOTIDE SEQUENCE</scope>
    <source>
        <strain evidence="1">FPRL280</strain>
    </source>
</reference>
<proteinExistence type="predicted"/>
<dbReference type="EMBL" id="JADOXO010000093">
    <property type="protein sequence ID" value="KAF9814131.1"/>
    <property type="molecule type" value="Genomic_DNA"/>
</dbReference>
<accession>A0A8H7P2E9</accession>
<dbReference type="AlphaFoldDB" id="A0A8H7P2E9"/>
<gene>
    <name evidence="1" type="ORF">IEO21_05269</name>
</gene>